<accession>A0A150PI99</accession>
<evidence type="ECO:0000256" key="6">
    <source>
        <dbReference type="ARBA" id="ARBA00023277"/>
    </source>
</evidence>
<evidence type="ECO:0000313" key="10">
    <source>
        <dbReference type="Proteomes" id="UP000075420"/>
    </source>
</evidence>
<feature type="chain" id="PRO_5007566016" evidence="8">
    <location>
        <begin position="22"/>
        <end position="393"/>
    </location>
</feature>
<evidence type="ECO:0000256" key="1">
    <source>
        <dbReference type="ARBA" id="ARBA00004613"/>
    </source>
</evidence>
<keyword evidence="6" id="KW-0119">Carbohydrate metabolism</keyword>
<evidence type="ECO:0000313" key="9">
    <source>
        <dbReference type="EMBL" id="KYF55441.1"/>
    </source>
</evidence>
<dbReference type="PANTHER" id="PTHR38050">
    <property type="match status" value="1"/>
</dbReference>
<dbReference type="InterPro" id="IPR029058">
    <property type="entry name" value="AB_hydrolase_fold"/>
</dbReference>
<keyword evidence="5" id="KW-0378">Hydrolase</keyword>
<evidence type="ECO:0000256" key="4">
    <source>
        <dbReference type="ARBA" id="ARBA00022729"/>
    </source>
</evidence>
<proteinExistence type="predicted"/>
<evidence type="ECO:0000256" key="2">
    <source>
        <dbReference type="ARBA" id="ARBA00022525"/>
    </source>
</evidence>
<comment type="subcellular location">
    <subcellularLocation>
        <location evidence="1">Secreted</location>
    </subcellularLocation>
</comment>
<evidence type="ECO:0000256" key="8">
    <source>
        <dbReference type="SAM" id="SignalP"/>
    </source>
</evidence>
<keyword evidence="4 8" id="KW-0732">Signal</keyword>
<reference evidence="9 10" key="1">
    <citation type="submission" date="2014-02" db="EMBL/GenBank/DDBJ databases">
        <title>The small core and large imbalanced accessory genome model reveals a collaborative survival strategy of Sorangium cellulosum strains in nature.</title>
        <authorList>
            <person name="Han K."/>
            <person name="Peng R."/>
            <person name="Blom J."/>
            <person name="Li Y.-Z."/>
        </authorList>
    </citation>
    <scope>NUCLEOTIDE SEQUENCE [LARGE SCALE GENOMIC DNA]</scope>
    <source>
        <strain evidence="9 10">So0157-25</strain>
    </source>
</reference>
<name>A0A150PI99_SORCE</name>
<keyword evidence="3" id="KW-0858">Xylan degradation</keyword>
<organism evidence="9 10">
    <name type="scientific">Sorangium cellulosum</name>
    <name type="common">Polyangium cellulosum</name>
    <dbReference type="NCBI Taxonomy" id="56"/>
    <lineage>
        <taxon>Bacteria</taxon>
        <taxon>Pseudomonadati</taxon>
        <taxon>Myxococcota</taxon>
        <taxon>Polyangia</taxon>
        <taxon>Polyangiales</taxon>
        <taxon>Polyangiaceae</taxon>
        <taxon>Sorangium</taxon>
    </lineage>
</organism>
<dbReference type="Gene3D" id="3.40.50.1820">
    <property type="entry name" value="alpha/beta hydrolase"/>
    <property type="match status" value="1"/>
</dbReference>
<keyword evidence="7" id="KW-0624">Polysaccharide degradation</keyword>
<dbReference type="InterPro" id="IPR043595">
    <property type="entry name" value="FaeB/C/D"/>
</dbReference>
<feature type="signal peptide" evidence="8">
    <location>
        <begin position="1"/>
        <end position="21"/>
    </location>
</feature>
<dbReference type="Proteomes" id="UP000075420">
    <property type="component" value="Unassembled WGS sequence"/>
</dbReference>
<dbReference type="InterPro" id="IPR010126">
    <property type="entry name" value="Esterase_phb"/>
</dbReference>
<dbReference type="SUPFAM" id="SSF53474">
    <property type="entry name" value="alpha/beta-Hydrolases"/>
    <property type="match status" value="1"/>
</dbReference>
<sequence length="393" mass="39533">MRRSGIAAACLLASVTGAVLLAPGCRDIGPQTGSETNFLTSCDAGCGDGLSCICGVCTRVCSAADECAALATGAACVAVAERPAEAACAAADGAAFCDLSCGDDAGCAPLGASFRCQGGFCRERDDGDAAACPATTLAIGDNDRTVTVGDTTRSYVVRLPASTTGSSPMPLVLDFHTFGGTSAAEAEASGYRELAEREGLIVAWPQGVDGAWNIGPCCTASRDVDDVGFARALVAQVQAEACVDGKRVYAVGVANGGGMAYHLACNAADVFAGVAPGAFDLLAASEQPCQPSRPVTTISFRGTADVLVPYEGGPQQAPNGADITLLGAVGTFERWAELNRCTGAPSPADGDGCSTYSRCAGGVEVTLCTEQGGGMAWGSPEIGWATLKRHSLP</sequence>
<dbReference type="PANTHER" id="PTHR38050:SF2">
    <property type="entry name" value="FERULOYL ESTERASE C-RELATED"/>
    <property type="match status" value="1"/>
</dbReference>
<protein>
    <submittedName>
        <fullName evidence="9">Uncharacterized protein</fullName>
    </submittedName>
</protein>
<evidence type="ECO:0000256" key="5">
    <source>
        <dbReference type="ARBA" id="ARBA00022801"/>
    </source>
</evidence>
<evidence type="ECO:0000256" key="7">
    <source>
        <dbReference type="ARBA" id="ARBA00023326"/>
    </source>
</evidence>
<dbReference type="AlphaFoldDB" id="A0A150PI99"/>
<dbReference type="GO" id="GO:0045493">
    <property type="term" value="P:xylan catabolic process"/>
    <property type="evidence" value="ECO:0007669"/>
    <property type="project" value="UniProtKB-KW"/>
</dbReference>
<gene>
    <name evidence="9" type="ORF">BE08_04040</name>
</gene>
<comment type="caution">
    <text evidence="9">The sequence shown here is derived from an EMBL/GenBank/DDBJ whole genome shotgun (WGS) entry which is preliminary data.</text>
</comment>
<evidence type="ECO:0000256" key="3">
    <source>
        <dbReference type="ARBA" id="ARBA00022651"/>
    </source>
</evidence>
<dbReference type="GO" id="GO:0030600">
    <property type="term" value="F:feruloyl esterase activity"/>
    <property type="evidence" value="ECO:0007669"/>
    <property type="project" value="InterPro"/>
</dbReference>
<dbReference type="GO" id="GO:0005576">
    <property type="term" value="C:extracellular region"/>
    <property type="evidence" value="ECO:0007669"/>
    <property type="project" value="UniProtKB-SubCell"/>
</dbReference>
<dbReference type="EMBL" id="JELY01001533">
    <property type="protein sequence ID" value="KYF55441.1"/>
    <property type="molecule type" value="Genomic_DNA"/>
</dbReference>
<keyword evidence="2" id="KW-0964">Secreted</keyword>
<dbReference type="Pfam" id="PF10503">
    <property type="entry name" value="Esterase_PHB"/>
    <property type="match status" value="1"/>
</dbReference>